<feature type="domain" description="Adenosine deaminase" evidence="4">
    <location>
        <begin position="10"/>
        <end position="182"/>
    </location>
</feature>
<evidence type="ECO:0000256" key="1">
    <source>
        <dbReference type="ARBA" id="ARBA00001947"/>
    </source>
</evidence>
<dbReference type="InterPro" id="IPR006330">
    <property type="entry name" value="Ado/ade_deaminase"/>
</dbReference>
<proteinExistence type="predicted"/>
<dbReference type="InterPro" id="IPR001365">
    <property type="entry name" value="A_deaminase_dom"/>
</dbReference>
<dbReference type="Proteomes" id="UP000313359">
    <property type="component" value="Unassembled WGS sequence"/>
</dbReference>
<keyword evidence="3 5" id="KW-0378">Hydrolase</keyword>
<dbReference type="PANTHER" id="PTHR11409:SF39">
    <property type="entry name" value="ADENOSINE DEAMINASE 2"/>
    <property type="match status" value="1"/>
</dbReference>
<dbReference type="Gene3D" id="3.20.20.140">
    <property type="entry name" value="Metal-dependent hydrolases"/>
    <property type="match status" value="1"/>
</dbReference>
<evidence type="ECO:0000313" key="6">
    <source>
        <dbReference type="Proteomes" id="UP000313359"/>
    </source>
</evidence>
<keyword evidence="2" id="KW-0479">Metal-binding</keyword>
<dbReference type="OrthoDB" id="7202371at2759"/>
<sequence>MAIAQEFPHLIAGFDLVGAEDSLKLAEPLLKFIERQKELGLHIPFMFHAGETLGDGSPADMNLYDAILLGTKRIGHGFSLYKHPRLMELCKEREICIEVCPISNEILRLCGSMPMHPLPALMNQGLHVALCSDDPSIFGNMGLSFDFFQVFVASEVNTLATLREFVWDSIRFSSLSDDEKSRAYGMLELQWSKFIHYILTTYGNVEDAH</sequence>
<accession>A0A5C2SS26</accession>
<dbReference type="GO" id="GO:0004000">
    <property type="term" value="F:adenosine deaminase activity"/>
    <property type="evidence" value="ECO:0007669"/>
    <property type="project" value="TreeGrafter"/>
</dbReference>
<evidence type="ECO:0000313" key="5">
    <source>
        <dbReference type="EMBL" id="RPD66655.1"/>
    </source>
</evidence>
<dbReference type="Pfam" id="PF00962">
    <property type="entry name" value="A_deaminase"/>
    <property type="match status" value="1"/>
</dbReference>
<dbReference type="STRING" id="1328759.A0A5C2SS26"/>
<name>A0A5C2SS26_9APHY</name>
<reference evidence="5" key="1">
    <citation type="journal article" date="2018" name="Genome Biol. Evol.">
        <title>Genomics and development of Lentinus tigrinus, a white-rot wood-decaying mushroom with dimorphic fruiting bodies.</title>
        <authorList>
            <person name="Wu B."/>
            <person name="Xu Z."/>
            <person name="Knudson A."/>
            <person name="Carlson A."/>
            <person name="Chen N."/>
            <person name="Kovaka S."/>
            <person name="LaButti K."/>
            <person name="Lipzen A."/>
            <person name="Pennachio C."/>
            <person name="Riley R."/>
            <person name="Schakwitz W."/>
            <person name="Umezawa K."/>
            <person name="Ohm R.A."/>
            <person name="Grigoriev I.V."/>
            <person name="Nagy L.G."/>
            <person name="Gibbons J."/>
            <person name="Hibbett D."/>
        </authorList>
    </citation>
    <scope>NUCLEOTIDE SEQUENCE [LARGE SCALE GENOMIC DNA]</scope>
    <source>
        <strain evidence="5">ALCF2SS1-6</strain>
    </source>
</reference>
<dbReference type="SUPFAM" id="SSF51556">
    <property type="entry name" value="Metallo-dependent hydrolases"/>
    <property type="match status" value="1"/>
</dbReference>
<dbReference type="PANTHER" id="PTHR11409">
    <property type="entry name" value="ADENOSINE DEAMINASE"/>
    <property type="match status" value="1"/>
</dbReference>
<dbReference type="GO" id="GO:0046103">
    <property type="term" value="P:inosine biosynthetic process"/>
    <property type="evidence" value="ECO:0007669"/>
    <property type="project" value="TreeGrafter"/>
</dbReference>
<evidence type="ECO:0000256" key="2">
    <source>
        <dbReference type="ARBA" id="ARBA00022723"/>
    </source>
</evidence>
<keyword evidence="6" id="KW-1185">Reference proteome</keyword>
<dbReference type="AlphaFoldDB" id="A0A5C2SS26"/>
<dbReference type="InterPro" id="IPR032466">
    <property type="entry name" value="Metal_Hydrolase"/>
</dbReference>
<dbReference type="GO" id="GO:0046872">
    <property type="term" value="F:metal ion binding"/>
    <property type="evidence" value="ECO:0007669"/>
    <property type="project" value="UniProtKB-KW"/>
</dbReference>
<protein>
    <submittedName>
        <fullName evidence="5">Metallo-dependent hydrolase</fullName>
    </submittedName>
</protein>
<evidence type="ECO:0000256" key="3">
    <source>
        <dbReference type="ARBA" id="ARBA00022801"/>
    </source>
</evidence>
<dbReference type="EMBL" id="ML122251">
    <property type="protein sequence ID" value="RPD66655.1"/>
    <property type="molecule type" value="Genomic_DNA"/>
</dbReference>
<dbReference type="GO" id="GO:0006154">
    <property type="term" value="P:adenosine catabolic process"/>
    <property type="evidence" value="ECO:0007669"/>
    <property type="project" value="TreeGrafter"/>
</dbReference>
<organism evidence="5 6">
    <name type="scientific">Lentinus tigrinus ALCF2SS1-6</name>
    <dbReference type="NCBI Taxonomy" id="1328759"/>
    <lineage>
        <taxon>Eukaryota</taxon>
        <taxon>Fungi</taxon>
        <taxon>Dikarya</taxon>
        <taxon>Basidiomycota</taxon>
        <taxon>Agaricomycotina</taxon>
        <taxon>Agaricomycetes</taxon>
        <taxon>Polyporales</taxon>
        <taxon>Polyporaceae</taxon>
        <taxon>Lentinus</taxon>
    </lineage>
</organism>
<comment type="cofactor">
    <cofactor evidence="1">
        <name>Zn(2+)</name>
        <dbReference type="ChEBI" id="CHEBI:29105"/>
    </cofactor>
</comment>
<gene>
    <name evidence="5" type="ORF">L227DRAFT_649337</name>
</gene>
<evidence type="ECO:0000259" key="4">
    <source>
        <dbReference type="Pfam" id="PF00962"/>
    </source>
</evidence>